<evidence type="ECO:0000256" key="4">
    <source>
        <dbReference type="ARBA" id="ARBA00038388"/>
    </source>
</evidence>
<comment type="caution">
    <text evidence="6">The sequence shown here is derived from an EMBL/GenBank/DDBJ whole genome shotgun (WGS) entry which is preliminary data.</text>
</comment>
<protein>
    <submittedName>
        <fullName evidence="6">ABC transporter ATP-binding protein</fullName>
    </submittedName>
</protein>
<gene>
    <name evidence="6" type="ORF">CKO25_13795</name>
</gene>
<dbReference type="InterPro" id="IPR003439">
    <property type="entry name" value="ABC_transporter-like_ATP-bd"/>
</dbReference>
<proteinExistence type="inferred from homology"/>
<dbReference type="InterPro" id="IPR003593">
    <property type="entry name" value="AAA+_ATPase"/>
</dbReference>
<keyword evidence="2" id="KW-0547">Nucleotide-binding</keyword>
<evidence type="ECO:0000256" key="3">
    <source>
        <dbReference type="ARBA" id="ARBA00022840"/>
    </source>
</evidence>
<dbReference type="RefSeq" id="WP_200388505.1">
    <property type="nucleotide sequence ID" value="NZ_NRSD01000014.1"/>
</dbReference>
<dbReference type="InterPro" id="IPR017911">
    <property type="entry name" value="MacB-like_ATP-bd"/>
</dbReference>
<evidence type="ECO:0000256" key="1">
    <source>
        <dbReference type="ARBA" id="ARBA00022448"/>
    </source>
</evidence>
<evidence type="ECO:0000259" key="5">
    <source>
        <dbReference type="PROSITE" id="PS50893"/>
    </source>
</evidence>
<dbReference type="AlphaFoldDB" id="A0A9X0WJ44"/>
<dbReference type="CDD" id="cd03255">
    <property type="entry name" value="ABC_MJ0796_LolCDE_FtsE"/>
    <property type="match status" value="1"/>
</dbReference>
<dbReference type="InterPro" id="IPR027417">
    <property type="entry name" value="P-loop_NTPase"/>
</dbReference>
<dbReference type="GO" id="GO:1902495">
    <property type="term" value="C:transmembrane transporter complex"/>
    <property type="evidence" value="ECO:0007669"/>
    <property type="project" value="UniProtKB-ARBA"/>
</dbReference>
<dbReference type="PANTHER" id="PTHR24220">
    <property type="entry name" value="IMPORT ATP-BINDING PROTEIN"/>
    <property type="match status" value="1"/>
</dbReference>
<dbReference type="PROSITE" id="PS50893">
    <property type="entry name" value="ABC_TRANSPORTER_2"/>
    <property type="match status" value="1"/>
</dbReference>
<keyword evidence="3 6" id="KW-0067">ATP-binding</keyword>
<dbReference type="InterPro" id="IPR015854">
    <property type="entry name" value="ABC_transpr_LolD-like"/>
</dbReference>
<accession>A0A9X0WJ44</accession>
<dbReference type="GO" id="GO:0005886">
    <property type="term" value="C:plasma membrane"/>
    <property type="evidence" value="ECO:0007669"/>
    <property type="project" value="TreeGrafter"/>
</dbReference>
<dbReference type="EMBL" id="NRSD01000014">
    <property type="protein sequence ID" value="MBK1645702.1"/>
    <property type="molecule type" value="Genomic_DNA"/>
</dbReference>
<evidence type="ECO:0000313" key="6">
    <source>
        <dbReference type="EMBL" id="MBK1645702.1"/>
    </source>
</evidence>
<dbReference type="SMART" id="SM00382">
    <property type="entry name" value="AAA"/>
    <property type="match status" value="1"/>
</dbReference>
<dbReference type="PROSITE" id="PS00211">
    <property type="entry name" value="ABC_TRANSPORTER_1"/>
    <property type="match status" value="1"/>
</dbReference>
<dbReference type="SUPFAM" id="SSF52540">
    <property type="entry name" value="P-loop containing nucleoside triphosphate hydrolases"/>
    <property type="match status" value="1"/>
</dbReference>
<name>A0A9X0WJ44_9GAMM</name>
<keyword evidence="1" id="KW-0813">Transport</keyword>
<dbReference type="FunFam" id="3.40.50.300:FF:000032">
    <property type="entry name" value="Export ABC transporter ATP-binding protein"/>
    <property type="match status" value="1"/>
</dbReference>
<evidence type="ECO:0000313" key="7">
    <source>
        <dbReference type="Proteomes" id="UP001138802"/>
    </source>
</evidence>
<dbReference type="InterPro" id="IPR017871">
    <property type="entry name" value="ABC_transporter-like_CS"/>
</dbReference>
<keyword evidence="7" id="KW-1185">Reference proteome</keyword>
<dbReference type="Proteomes" id="UP001138802">
    <property type="component" value="Unassembled WGS sequence"/>
</dbReference>
<comment type="similarity">
    <text evidence="4">Belongs to the ABC transporter superfamily. Macrolide exporter (TC 3.A.1.122) family.</text>
</comment>
<dbReference type="Gene3D" id="3.40.50.300">
    <property type="entry name" value="P-loop containing nucleotide triphosphate hydrolases"/>
    <property type="match status" value="1"/>
</dbReference>
<feature type="domain" description="ABC transporter" evidence="5">
    <location>
        <begin position="8"/>
        <end position="235"/>
    </location>
</feature>
<dbReference type="Pfam" id="PF00005">
    <property type="entry name" value="ABC_tran"/>
    <property type="match status" value="1"/>
</dbReference>
<organism evidence="6 7">
    <name type="scientific">Thiocapsa imhoffii</name>
    <dbReference type="NCBI Taxonomy" id="382777"/>
    <lineage>
        <taxon>Bacteria</taxon>
        <taxon>Pseudomonadati</taxon>
        <taxon>Pseudomonadota</taxon>
        <taxon>Gammaproteobacteria</taxon>
        <taxon>Chromatiales</taxon>
        <taxon>Chromatiaceae</taxon>
        <taxon>Thiocapsa</taxon>
    </lineage>
</organism>
<sequence length="236" mass="25673">MVPGTPALRVHDVHKVYPEGDGKSEHRVLEGVSFDVAQGECVALLGRSGSGKSTLLNLLAGIDRPDQGSVEVMGQPLRRLGEPALTLLRRRQIGFIYQFFNLIPTLSVTENLALPLELNGTTLRRGLPRIHALLEQLGLERRAEAFPDQLSGGEQQRVAIGRALIHEPALVLADEPTGNLDVETGEQILELLSALFAGRRQTLILVTHSLTVSAIADRVLTLEHGRLVAADRSLAW</sequence>
<evidence type="ECO:0000256" key="2">
    <source>
        <dbReference type="ARBA" id="ARBA00022741"/>
    </source>
</evidence>
<dbReference type="GO" id="GO:0022857">
    <property type="term" value="F:transmembrane transporter activity"/>
    <property type="evidence" value="ECO:0007669"/>
    <property type="project" value="UniProtKB-ARBA"/>
</dbReference>
<dbReference type="PANTHER" id="PTHR24220:SF685">
    <property type="entry name" value="ABC TRANSPORTER RELATED"/>
    <property type="match status" value="1"/>
</dbReference>
<dbReference type="GO" id="GO:0005524">
    <property type="term" value="F:ATP binding"/>
    <property type="evidence" value="ECO:0007669"/>
    <property type="project" value="UniProtKB-KW"/>
</dbReference>
<dbReference type="GO" id="GO:0016887">
    <property type="term" value="F:ATP hydrolysis activity"/>
    <property type="evidence" value="ECO:0007669"/>
    <property type="project" value="InterPro"/>
</dbReference>
<reference evidence="6 7" key="1">
    <citation type="journal article" date="2020" name="Microorganisms">
        <title>Osmotic Adaptation and Compatible Solute Biosynthesis of Phototrophic Bacteria as Revealed from Genome Analyses.</title>
        <authorList>
            <person name="Imhoff J.F."/>
            <person name="Rahn T."/>
            <person name="Kunzel S."/>
            <person name="Keller A."/>
            <person name="Neulinger S.C."/>
        </authorList>
    </citation>
    <scope>NUCLEOTIDE SEQUENCE [LARGE SCALE GENOMIC DNA]</scope>
    <source>
        <strain evidence="6 7">DSM 21303</strain>
    </source>
</reference>